<reference evidence="1 2" key="1">
    <citation type="submission" date="2018-03" db="EMBL/GenBank/DDBJ databases">
        <title>Genomic Encyclopedia of Archaeal and Bacterial Type Strains, Phase II (KMG-II): from individual species to whole genera.</title>
        <authorList>
            <person name="Goeker M."/>
        </authorList>
    </citation>
    <scope>NUCLEOTIDE SEQUENCE [LARGE SCALE GENOMIC DNA]</scope>
    <source>
        <strain evidence="1 2">DSM 29057</strain>
    </source>
</reference>
<accession>A0A2P8GI80</accession>
<evidence type="ECO:0000313" key="1">
    <source>
        <dbReference type="EMBL" id="PSL33684.1"/>
    </source>
</evidence>
<proteinExistence type="predicted"/>
<dbReference type="Pfam" id="PF02585">
    <property type="entry name" value="PIG-L"/>
    <property type="match status" value="1"/>
</dbReference>
<name>A0A2P8GI80_9BACT</name>
<comment type="caution">
    <text evidence="1">The sequence shown here is derived from an EMBL/GenBank/DDBJ whole genome shotgun (WGS) entry which is preliminary data.</text>
</comment>
<dbReference type="Proteomes" id="UP000241964">
    <property type="component" value="Unassembled WGS sequence"/>
</dbReference>
<dbReference type="AlphaFoldDB" id="A0A2P8GI80"/>
<keyword evidence="2" id="KW-1185">Reference proteome</keyword>
<dbReference type="SUPFAM" id="SSF102588">
    <property type="entry name" value="LmbE-like"/>
    <property type="match status" value="1"/>
</dbReference>
<dbReference type="OrthoDB" id="9790023at2"/>
<dbReference type="Gene3D" id="3.40.50.10320">
    <property type="entry name" value="LmbE-like"/>
    <property type="match status" value="1"/>
</dbReference>
<sequence>MLLSAGIYNQDNHTTTVTEKKPGNVLMAVVAHPDDELLMGALLSHYTAKGVKVHVVVATNGALGHRQNH</sequence>
<dbReference type="EMBL" id="PYAS01000001">
    <property type="protein sequence ID" value="PSL33684.1"/>
    <property type="molecule type" value="Genomic_DNA"/>
</dbReference>
<dbReference type="InterPro" id="IPR024078">
    <property type="entry name" value="LmbE-like_dom_sf"/>
</dbReference>
<dbReference type="InterPro" id="IPR003737">
    <property type="entry name" value="GlcNAc_PI_deacetylase-related"/>
</dbReference>
<evidence type="ECO:0000313" key="2">
    <source>
        <dbReference type="Proteomes" id="UP000241964"/>
    </source>
</evidence>
<protein>
    <submittedName>
        <fullName evidence="1">GlcNAc-PI de-N-acetylase</fullName>
    </submittedName>
</protein>
<organism evidence="1 2">
    <name type="scientific">Dyadobacter jiangsuensis</name>
    <dbReference type="NCBI Taxonomy" id="1591085"/>
    <lineage>
        <taxon>Bacteria</taxon>
        <taxon>Pseudomonadati</taxon>
        <taxon>Bacteroidota</taxon>
        <taxon>Cytophagia</taxon>
        <taxon>Cytophagales</taxon>
        <taxon>Spirosomataceae</taxon>
        <taxon>Dyadobacter</taxon>
    </lineage>
</organism>
<gene>
    <name evidence="1" type="ORF">CLV60_10153</name>
</gene>
<dbReference type="RefSeq" id="WP_106593901.1">
    <property type="nucleotide sequence ID" value="NZ_PYAS01000001.1"/>
</dbReference>